<organism evidence="2 3">
    <name type="scientific">Lepidopterella palustris CBS 459.81</name>
    <dbReference type="NCBI Taxonomy" id="1314670"/>
    <lineage>
        <taxon>Eukaryota</taxon>
        <taxon>Fungi</taxon>
        <taxon>Dikarya</taxon>
        <taxon>Ascomycota</taxon>
        <taxon>Pezizomycotina</taxon>
        <taxon>Dothideomycetes</taxon>
        <taxon>Pleosporomycetidae</taxon>
        <taxon>Mytilinidiales</taxon>
        <taxon>Argynnaceae</taxon>
        <taxon>Lepidopterella</taxon>
    </lineage>
</organism>
<evidence type="ECO:0000313" key="3">
    <source>
        <dbReference type="Proteomes" id="UP000250266"/>
    </source>
</evidence>
<feature type="transmembrane region" description="Helical" evidence="1">
    <location>
        <begin position="198"/>
        <end position="219"/>
    </location>
</feature>
<feature type="transmembrane region" description="Helical" evidence="1">
    <location>
        <begin position="134"/>
        <end position="158"/>
    </location>
</feature>
<proteinExistence type="predicted"/>
<keyword evidence="1" id="KW-0472">Membrane</keyword>
<feature type="transmembrane region" description="Helical" evidence="1">
    <location>
        <begin position="50"/>
        <end position="71"/>
    </location>
</feature>
<keyword evidence="1" id="KW-0812">Transmembrane</keyword>
<dbReference type="Proteomes" id="UP000250266">
    <property type="component" value="Unassembled WGS sequence"/>
</dbReference>
<feature type="transmembrane region" description="Helical" evidence="1">
    <location>
        <begin position="164"/>
        <end position="186"/>
    </location>
</feature>
<evidence type="ECO:0000313" key="2">
    <source>
        <dbReference type="EMBL" id="OCK82384.1"/>
    </source>
</evidence>
<reference evidence="2 3" key="1">
    <citation type="journal article" date="2016" name="Nat. Commun.">
        <title>Ectomycorrhizal ecology is imprinted in the genome of the dominant symbiotic fungus Cenococcum geophilum.</title>
        <authorList>
            <consortium name="DOE Joint Genome Institute"/>
            <person name="Peter M."/>
            <person name="Kohler A."/>
            <person name="Ohm R.A."/>
            <person name="Kuo A."/>
            <person name="Krutzmann J."/>
            <person name="Morin E."/>
            <person name="Arend M."/>
            <person name="Barry K.W."/>
            <person name="Binder M."/>
            <person name="Choi C."/>
            <person name="Clum A."/>
            <person name="Copeland A."/>
            <person name="Grisel N."/>
            <person name="Haridas S."/>
            <person name="Kipfer T."/>
            <person name="LaButti K."/>
            <person name="Lindquist E."/>
            <person name="Lipzen A."/>
            <person name="Maire R."/>
            <person name="Meier B."/>
            <person name="Mihaltcheva S."/>
            <person name="Molinier V."/>
            <person name="Murat C."/>
            <person name="Poggeler S."/>
            <person name="Quandt C.A."/>
            <person name="Sperisen C."/>
            <person name="Tritt A."/>
            <person name="Tisserant E."/>
            <person name="Crous P.W."/>
            <person name="Henrissat B."/>
            <person name="Nehls U."/>
            <person name="Egli S."/>
            <person name="Spatafora J.W."/>
            <person name="Grigoriev I.V."/>
            <person name="Martin F.M."/>
        </authorList>
    </citation>
    <scope>NUCLEOTIDE SEQUENCE [LARGE SCALE GENOMIC DNA]</scope>
    <source>
        <strain evidence="2 3">CBS 459.81</strain>
    </source>
</reference>
<keyword evidence="3" id="KW-1185">Reference proteome</keyword>
<feature type="transmembrane region" description="Helical" evidence="1">
    <location>
        <begin position="239"/>
        <end position="257"/>
    </location>
</feature>
<dbReference type="EMBL" id="KV744890">
    <property type="protein sequence ID" value="OCK82384.1"/>
    <property type="molecule type" value="Genomic_DNA"/>
</dbReference>
<protein>
    <recommendedName>
        <fullName evidence="4">Integral membrane protein TmpA</fullName>
    </recommendedName>
</protein>
<dbReference type="PANTHER" id="PTHR33927:SF5">
    <property type="entry name" value="ENZYME, PUTATIVE (AFU_ORTHOLOGUE AFUA_8G01222)-RELATED"/>
    <property type="match status" value="1"/>
</dbReference>
<gene>
    <name evidence="2" type="ORF">K432DRAFT_293387</name>
</gene>
<dbReference type="PANTHER" id="PTHR33927">
    <property type="entry name" value="TRANSMEMBRANE PROTEIN"/>
    <property type="match status" value="1"/>
</dbReference>
<keyword evidence="1" id="KW-1133">Transmembrane helix</keyword>
<dbReference type="InterPro" id="IPR052979">
    <property type="entry name" value="Adenylate-forming_domain"/>
</dbReference>
<evidence type="ECO:0008006" key="4">
    <source>
        <dbReference type="Google" id="ProtNLM"/>
    </source>
</evidence>
<name>A0A8E2JHP6_9PEZI</name>
<sequence length="465" mass="52461">MRPSTTPNSIKKDLETGEKFEPEIVEERLALPAKRHSKLIRGLRHTYFTVYRRLFSIIFIANAIAAVYMLAKHGFRSLPQGALANAASANFLAAIITRQDFFVNALYRSAWLLPRRIPLRLKRIVAKVYEHGGVHSGTAVAGTMWYIFLTVMLTLNISKENLPVPLLVMTYVLLTVLILIVVFAYPTLRFTTHNTFEIIHRLGGWTAIALLWVELILIAESFGNVQGVSIGHILVRQASFWNLVLITFFVILPWLRLRKWEFVPEKLSDHALRLHFDHNLHIFSCLAISDNPLFEWHPFATFPAPHGITGGSMVISDAGDWTHNTIQNPRTKYWVKGIPKAGVLSMGCIFERIILVTTGSGIGPSLSYLVDRPKYQECRVVWSTSAPLATFGSAINDWVKEVDPQAVIIDTRRGGRPDLVQVTYQLYVETNAEAVFVLSNPLLTRKLVYAMESRGIPAYGPIWDS</sequence>
<accession>A0A8E2JHP6</accession>
<evidence type="ECO:0000256" key="1">
    <source>
        <dbReference type="SAM" id="Phobius"/>
    </source>
</evidence>
<dbReference type="AlphaFoldDB" id="A0A8E2JHP6"/>
<dbReference type="OrthoDB" id="3142841at2759"/>